<name>W9QIK1_9ROSA</name>
<feature type="region of interest" description="Disordered" evidence="1">
    <location>
        <begin position="1"/>
        <end position="36"/>
    </location>
</feature>
<reference evidence="3" key="1">
    <citation type="submission" date="2013-01" db="EMBL/GenBank/DDBJ databases">
        <title>Draft Genome Sequence of a Mulberry Tree, Morus notabilis C.K. Schneid.</title>
        <authorList>
            <person name="He N."/>
            <person name="Zhao S."/>
        </authorList>
    </citation>
    <scope>NUCLEOTIDE SEQUENCE</scope>
</reference>
<accession>W9QIK1</accession>
<sequence>MDDGGACEDGDRSRRRREIAAEDDRHRREEKREGGIRRNARGWSVSWRGVNRRRKVEGVGDATAKKRERSGGDGVVKRELFGLGLLGVDGDRRRERKKEE</sequence>
<dbReference type="EMBL" id="KE343294">
    <property type="protein sequence ID" value="EXB22358.1"/>
    <property type="molecule type" value="Genomic_DNA"/>
</dbReference>
<gene>
    <name evidence="2" type="ORF">L484_004351</name>
</gene>
<dbReference type="AlphaFoldDB" id="W9QIK1"/>
<dbReference type="Proteomes" id="UP000030645">
    <property type="component" value="Unassembled WGS sequence"/>
</dbReference>
<organism evidence="2 3">
    <name type="scientific">Morus notabilis</name>
    <dbReference type="NCBI Taxonomy" id="981085"/>
    <lineage>
        <taxon>Eukaryota</taxon>
        <taxon>Viridiplantae</taxon>
        <taxon>Streptophyta</taxon>
        <taxon>Embryophyta</taxon>
        <taxon>Tracheophyta</taxon>
        <taxon>Spermatophyta</taxon>
        <taxon>Magnoliopsida</taxon>
        <taxon>eudicotyledons</taxon>
        <taxon>Gunneridae</taxon>
        <taxon>Pentapetalae</taxon>
        <taxon>rosids</taxon>
        <taxon>fabids</taxon>
        <taxon>Rosales</taxon>
        <taxon>Moraceae</taxon>
        <taxon>Moreae</taxon>
        <taxon>Morus</taxon>
    </lineage>
</organism>
<evidence type="ECO:0000313" key="2">
    <source>
        <dbReference type="EMBL" id="EXB22358.1"/>
    </source>
</evidence>
<feature type="compositionally biased region" description="Basic and acidic residues" evidence="1">
    <location>
        <begin position="18"/>
        <end position="36"/>
    </location>
</feature>
<evidence type="ECO:0000256" key="1">
    <source>
        <dbReference type="SAM" id="MobiDB-lite"/>
    </source>
</evidence>
<keyword evidence="3" id="KW-1185">Reference proteome</keyword>
<protein>
    <submittedName>
        <fullName evidence="2">Uncharacterized protein</fullName>
    </submittedName>
</protein>
<proteinExistence type="predicted"/>
<evidence type="ECO:0000313" key="3">
    <source>
        <dbReference type="Proteomes" id="UP000030645"/>
    </source>
</evidence>